<keyword evidence="3" id="KW-1185">Reference proteome</keyword>
<gene>
    <name evidence="2" type="ORF">CEXT_227281</name>
</gene>
<dbReference type="Proteomes" id="UP001054945">
    <property type="component" value="Unassembled WGS sequence"/>
</dbReference>
<comment type="caution">
    <text evidence="2">The sequence shown here is derived from an EMBL/GenBank/DDBJ whole genome shotgun (WGS) entry which is preliminary data.</text>
</comment>
<dbReference type="AlphaFoldDB" id="A0AAV4XKA7"/>
<proteinExistence type="predicted"/>
<accession>A0AAV4XKA7</accession>
<evidence type="ECO:0000256" key="1">
    <source>
        <dbReference type="SAM" id="MobiDB-lite"/>
    </source>
</evidence>
<name>A0AAV4XKA7_CAEEX</name>
<protein>
    <submittedName>
        <fullName evidence="2">Uncharacterized protein</fullName>
    </submittedName>
</protein>
<sequence>MSSHSVVAPQTLRPGSITTEREMETLGEEGLLLREKRSENKREGNRGWGSREKLYENIFHPIGVESITVCSNENHQAGLLKSNFKWVNGCSL</sequence>
<feature type="region of interest" description="Disordered" evidence="1">
    <location>
        <begin position="1"/>
        <end position="21"/>
    </location>
</feature>
<reference evidence="2 3" key="1">
    <citation type="submission" date="2021-06" db="EMBL/GenBank/DDBJ databases">
        <title>Caerostris extrusa draft genome.</title>
        <authorList>
            <person name="Kono N."/>
            <person name="Arakawa K."/>
        </authorList>
    </citation>
    <scope>NUCLEOTIDE SEQUENCE [LARGE SCALE GENOMIC DNA]</scope>
</reference>
<evidence type="ECO:0000313" key="3">
    <source>
        <dbReference type="Proteomes" id="UP001054945"/>
    </source>
</evidence>
<evidence type="ECO:0000313" key="2">
    <source>
        <dbReference type="EMBL" id="GIY95102.1"/>
    </source>
</evidence>
<organism evidence="2 3">
    <name type="scientific">Caerostris extrusa</name>
    <name type="common">Bark spider</name>
    <name type="synonym">Caerostris bankana</name>
    <dbReference type="NCBI Taxonomy" id="172846"/>
    <lineage>
        <taxon>Eukaryota</taxon>
        <taxon>Metazoa</taxon>
        <taxon>Ecdysozoa</taxon>
        <taxon>Arthropoda</taxon>
        <taxon>Chelicerata</taxon>
        <taxon>Arachnida</taxon>
        <taxon>Araneae</taxon>
        <taxon>Araneomorphae</taxon>
        <taxon>Entelegynae</taxon>
        <taxon>Araneoidea</taxon>
        <taxon>Araneidae</taxon>
        <taxon>Caerostris</taxon>
    </lineage>
</organism>
<dbReference type="EMBL" id="BPLR01017873">
    <property type="protein sequence ID" value="GIY95102.1"/>
    <property type="molecule type" value="Genomic_DNA"/>
</dbReference>